<name>A0ABP7KSE7_9MICO</name>
<accession>A0ABP7KSE7</accession>
<protein>
    <submittedName>
        <fullName evidence="2">Uncharacterized protein</fullName>
    </submittedName>
</protein>
<feature type="region of interest" description="Disordered" evidence="1">
    <location>
        <begin position="150"/>
        <end position="171"/>
    </location>
</feature>
<evidence type="ECO:0000313" key="3">
    <source>
        <dbReference type="Proteomes" id="UP001501803"/>
    </source>
</evidence>
<evidence type="ECO:0000256" key="1">
    <source>
        <dbReference type="SAM" id="MobiDB-lite"/>
    </source>
</evidence>
<feature type="compositionally biased region" description="Polar residues" evidence="1">
    <location>
        <begin position="158"/>
        <end position="171"/>
    </location>
</feature>
<evidence type="ECO:0000313" key="2">
    <source>
        <dbReference type="EMBL" id="GAA3885846.1"/>
    </source>
</evidence>
<reference evidence="3" key="1">
    <citation type="journal article" date="2019" name="Int. J. Syst. Evol. Microbiol.">
        <title>The Global Catalogue of Microorganisms (GCM) 10K type strain sequencing project: providing services to taxonomists for standard genome sequencing and annotation.</title>
        <authorList>
            <consortium name="The Broad Institute Genomics Platform"/>
            <consortium name="The Broad Institute Genome Sequencing Center for Infectious Disease"/>
            <person name="Wu L."/>
            <person name="Ma J."/>
        </authorList>
    </citation>
    <scope>NUCLEOTIDE SEQUENCE [LARGE SCALE GENOMIC DNA]</scope>
    <source>
        <strain evidence="3">JCM 17021</strain>
    </source>
</reference>
<sequence length="171" mass="19142">MRAIATLEPGEGALQTIDKIDPRCDPVCCEDELQLGVRHEVCQLATGAAHIQRDDHGAHKRGAEEGSHVLGRVRREHTDMVSALNAEPEEPARYAHRLLEELFVREILRRKCDRRYRGPALGSAYQKISERHGFTSYDPVHVISSSRTFGASPESKAYQPQSTLTLTISQE</sequence>
<dbReference type="Proteomes" id="UP001501803">
    <property type="component" value="Unassembled WGS sequence"/>
</dbReference>
<keyword evidence="3" id="KW-1185">Reference proteome</keyword>
<comment type="caution">
    <text evidence="2">The sequence shown here is derived from an EMBL/GenBank/DDBJ whole genome shotgun (WGS) entry which is preliminary data.</text>
</comment>
<proteinExistence type="predicted"/>
<dbReference type="EMBL" id="BAABCN010000010">
    <property type="protein sequence ID" value="GAA3885846.1"/>
    <property type="molecule type" value="Genomic_DNA"/>
</dbReference>
<organism evidence="2 3">
    <name type="scientific">Leifsonia kafniensis</name>
    <dbReference type="NCBI Taxonomy" id="475957"/>
    <lineage>
        <taxon>Bacteria</taxon>
        <taxon>Bacillati</taxon>
        <taxon>Actinomycetota</taxon>
        <taxon>Actinomycetes</taxon>
        <taxon>Micrococcales</taxon>
        <taxon>Microbacteriaceae</taxon>
        <taxon>Leifsonia</taxon>
    </lineage>
</organism>
<gene>
    <name evidence="2" type="ORF">GCM10022381_29980</name>
</gene>